<reference evidence="12 13" key="1">
    <citation type="journal article" date="2004" name="Nature">
        <title>Genome sequence of the ultrasmall unicellular red alga Cyanidioschyzon merolae 10D.</title>
        <authorList>
            <person name="Matsuzaki M."/>
            <person name="Misumi O."/>
            <person name="Shin-i T."/>
            <person name="Maruyama S."/>
            <person name="Takahara M."/>
            <person name="Miyagishima S."/>
            <person name="Mori T."/>
            <person name="Nishida K."/>
            <person name="Yagisawa F."/>
            <person name="Nishida K."/>
            <person name="Yoshida Y."/>
            <person name="Nishimura Y."/>
            <person name="Nakao S."/>
            <person name="Kobayashi T."/>
            <person name="Momoyama Y."/>
            <person name="Higashiyama T."/>
            <person name="Minoda A."/>
            <person name="Sano M."/>
            <person name="Nomoto H."/>
            <person name="Oishi K."/>
            <person name="Hayashi H."/>
            <person name="Ohta F."/>
            <person name="Nishizaka S."/>
            <person name="Haga S."/>
            <person name="Miura S."/>
            <person name="Morishita T."/>
            <person name="Kabeya Y."/>
            <person name="Terasawa K."/>
            <person name="Suzuki Y."/>
            <person name="Ishii Y."/>
            <person name="Asakawa S."/>
            <person name="Takano H."/>
            <person name="Ohta N."/>
            <person name="Kuroiwa H."/>
            <person name="Tanaka K."/>
            <person name="Shimizu N."/>
            <person name="Sugano S."/>
            <person name="Sato N."/>
            <person name="Nozaki H."/>
            <person name="Ogasawara N."/>
            <person name="Kohara Y."/>
            <person name="Kuroiwa T."/>
        </authorList>
    </citation>
    <scope>NUCLEOTIDE SEQUENCE [LARGE SCALE GENOMIC DNA]</scope>
    <source>
        <strain evidence="12 13">10D</strain>
    </source>
</reference>
<dbReference type="GO" id="GO:0030170">
    <property type="term" value="F:pyridoxal phosphate binding"/>
    <property type="evidence" value="ECO:0007669"/>
    <property type="project" value="InterPro"/>
</dbReference>
<evidence type="ECO:0000256" key="9">
    <source>
        <dbReference type="ARBA" id="ARBA00030262"/>
    </source>
</evidence>
<dbReference type="Proteomes" id="UP000007014">
    <property type="component" value="Chromosome 20"/>
</dbReference>
<evidence type="ECO:0000256" key="2">
    <source>
        <dbReference type="ARBA" id="ARBA00005011"/>
    </source>
</evidence>
<dbReference type="GO" id="GO:0004400">
    <property type="term" value="F:histidinol-phosphate transaminase activity"/>
    <property type="evidence" value="ECO:0007669"/>
    <property type="project" value="UniProtKB-EC"/>
</dbReference>
<dbReference type="Gene3D" id="3.90.1150.10">
    <property type="entry name" value="Aspartate Aminotransferase, domain 1"/>
    <property type="match status" value="1"/>
</dbReference>
<evidence type="ECO:0000256" key="4">
    <source>
        <dbReference type="ARBA" id="ARBA00022576"/>
    </source>
</evidence>
<dbReference type="Gene3D" id="3.40.640.10">
    <property type="entry name" value="Type I PLP-dependent aspartate aminotransferase-like (Major domain)"/>
    <property type="match status" value="1"/>
</dbReference>
<dbReference type="eggNOG" id="KOG0633">
    <property type="taxonomic scope" value="Eukaryota"/>
</dbReference>
<keyword evidence="7" id="KW-0663">Pyridoxal phosphate</keyword>
<keyword evidence="5" id="KW-0028">Amino-acid biosynthesis</keyword>
<evidence type="ECO:0000259" key="11">
    <source>
        <dbReference type="Pfam" id="PF00155"/>
    </source>
</evidence>
<dbReference type="PANTHER" id="PTHR42885:SF2">
    <property type="entry name" value="HISTIDINOL-PHOSPHATE AMINOTRANSFERASE"/>
    <property type="match status" value="1"/>
</dbReference>
<organism evidence="12 13">
    <name type="scientific">Cyanidioschyzon merolae (strain NIES-3377 / 10D)</name>
    <name type="common">Unicellular red alga</name>
    <dbReference type="NCBI Taxonomy" id="280699"/>
    <lineage>
        <taxon>Eukaryota</taxon>
        <taxon>Rhodophyta</taxon>
        <taxon>Bangiophyceae</taxon>
        <taxon>Cyanidiales</taxon>
        <taxon>Cyanidiaceae</taxon>
        <taxon>Cyanidioschyzon</taxon>
    </lineage>
</organism>
<evidence type="ECO:0000256" key="7">
    <source>
        <dbReference type="ARBA" id="ARBA00022898"/>
    </source>
</evidence>
<name>M1UXW4_CYAM1</name>
<dbReference type="RefSeq" id="XP_005539412.1">
    <property type="nucleotide sequence ID" value="XM_005539355.1"/>
</dbReference>
<dbReference type="PANTHER" id="PTHR42885">
    <property type="entry name" value="HISTIDINOL-PHOSPHATE AMINOTRANSFERASE-RELATED"/>
    <property type="match status" value="1"/>
</dbReference>
<proteinExistence type="inferred from homology"/>
<evidence type="ECO:0000256" key="5">
    <source>
        <dbReference type="ARBA" id="ARBA00022605"/>
    </source>
</evidence>
<evidence type="ECO:0000313" key="12">
    <source>
        <dbReference type="EMBL" id="BAM83376.1"/>
    </source>
</evidence>
<dbReference type="InterPro" id="IPR015424">
    <property type="entry name" value="PyrdxlP-dep_Trfase"/>
</dbReference>
<reference evidence="12 13" key="2">
    <citation type="journal article" date="2007" name="BMC Biol.">
        <title>A 100%-complete sequence reveals unusually simple genomic features in the hot-spring red alga Cyanidioschyzon merolae.</title>
        <authorList>
            <person name="Nozaki H."/>
            <person name="Takano H."/>
            <person name="Misumi O."/>
            <person name="Terasawa K."/>
            <person name="Matsuzaki M."/>
            <person name="Maruyama S."/>
            <person name="Nishida K."/>
            <person name="Yagisawa F."/>
            <person name="Yoshida Y."/>
            <person name="Fujiwara T."/>
            <person name="Takio S."/>
            <person name="Tamura K."/>
            <person name="Chung S.J."/>
            <person name="Nakamura S."/>
            <person name="Kuroiwa H."/>
            <person name="Tanaka K."/>
            <person name="Sato N."/>
            <person name="Kuroiwa T."/>
        </authorList>
    </citation>
    <scope>NUCLEOTIDE SEQUENCE [LARGE SCALE GENOMIC DNA]</scope>
    <source>
        <strain evidence="12 13">10D</strain>
    </source>
</reference>
<dbReference type="EC" id="2.6.1.9" evidence="3"/>
<dbReference type="GO" id="GO:0000105">
    <property type="term" value="P:L-histidine biosynthetic process"/>
    <property type="evidence" value="ECO:0007669"/>
    <property type="project" value="UniProtKB-KW"/>
</dbReference>
<dbReference type="InterPro" id="IPR015421">
    <property type="entry name" value="PyrdxlP-dep_Trfase_major"/>
</dbReference>
<dbReference type="STRING" id="280699.M1UXW4"/>
<dbReference type="OMA" id="NFVQFGR"/>
<dbReference type="HAMAP" id="MF_01023">
    <property type="entry name" value="HisC_aminotrans_2"/>
    <property type="match status" value="1"/>
</dbReference>
<dbReference type="InterPro" id="IPR015422">
    <property type="entry name" value="PyrdxlP-dep_Trfase_small"/>
</dbReference>
<protein>
    <recommendedName>
        <fullName evidence="3">histidinol-phosphate transaminase</fullName>
        <ecNumber evidence="3">2.6.1.9</ecNumber>
    </recommendedName>
    <alternativeName>
        <fullName evidence="9">Imidazole acetol-phosphate transaminase</fullName>
    </alternativeName>
</protein>
<comment type="pathway">
    <text evidence="2">Amino-acid biosynthesis; L-histidine biosynthesis; L-histidine from 5-phospho-alpha-D-ribose 1-diphosphate: step 7/9.</text>
</comment>
<evidence type="ECO:0000256" key="8">
    <source>
        <dbReference type="ARBA" id="ARBA00023102"/>
    </source>
</evidence>
<dbReference type="InterPro" id="IPR005861">
    <property type="entry name" value="HisP_aminotrans"/>
</dbReference>
<gene>
    <name evidence="12" type="ORF">CYME_CMT439C</name>
</gene>
<evidence type="ECO:0000256" key="10">
    <source>
        <dbReference type="ARBA" id="ARBA00047481"/>
    </source>
</evidence>
<keyword evidence="13" id="KW-1185">Reference proteome</keyword>
<dbReference type="Pfam" id="PF00155">
    <property type="entry name" value="Aminotran_1_2"/>
    <property type="match status" value="1"/>
</dbReference>
<evidence type="ECO:0000256" key="6">
    <source>
        <dbReference type="ARBA" id="ARBA00022679"/>
    </source>
</evidence>
<dbReference type="InterPro" id="IPR004839">
    <property type="entry name" value="Aminotransferase_I/II_large"/>
</dbReference>
<feature type="domain" description="Aminotransferase class I/classII large" evidence="11">
    <location>
        <begin position="102"/>
        <end position="473"/>
    </location>
</feature>
<sequence>MFLWFSAPLFTRSNTGTRWIPVGKHPLAWEQARVWRCLHEPAVLALRGQDAAAMSKKRVSSASMEPFNVESLVRDELQRMEPYAPILPYEVLARQLGRDPSEIIKLDANENPYGVCPAVRNAVAAAPFPHIYPDPESRELREALAAFTGVPASRLLVGHGADELIDLIFRLVIRANHQDTVVNAPPTFGMYQFDADLNAAKVVSVWRKADDGFRFPTEQVEAYFAEIAAARERGVDQSYPRIVFVTCPNNPDGSRISDSDLRRLLRLPTLVVLDEAYIEFADSEEERYPDASGGSETRATVTEPPTRIRWVLEYQNLIVLRTFSKWAALAGLRVGYGAFPEALLPHLWKIKQPYNVNVAGQVAALEALCQRDLLFQQVSWMKAERQRLYQILQAPQFAWLHPYPSQSNFVLCRVRSDDALCNGSRRKVASARALRDFLRDRGILIRYYDSKGLTDCIRISMGTPAQMDRLYEVLEAYARVLGYGNER</sequence>
<dbReference type="KEGG" id="cme:CYME_CMT439C"/>
<dbReference type="Gramene" id="CMT439CT">
    <property type="protein sequence ID" value="CMT439CT"/>
    <property type="gene ID" value="CMT439C"/>
</dbReference>
<evidence type="ECO:0000256" key="1">
    <source>
        <dbReference type="ARBA" id="ARBA00001933"/>
    </source>
</evidence>
<evidence type="ECO:0000256" key="3">
    <source>
        <dbReference type="ARBA" id="ARBA00012748"/>
    </source>
</evidence>
<keyword evidence="4 12" id="KW-0032">Aminotransferase</keyword>
<comment type="cofactor">
    <cofactor evidence="1">
        <name>pyridoxal 5'-phosphate</name>
        <dbReference type="ChEBI" id="CHEBI:597326"/>
    </cofactor>
</comment>
<keyword evidence="6" id="KW-0808">Transferase</keyword>
<accession>M1UXW4</accession>
<dbReference type="CDD" id="cd00609">
    <property type="entry name" value="AAT_like"/>
    <property type="match status" value="1"/>
</dbReference>
<evidence type="ECO:0000313" key="13">
    <source>
        <dbReference type="Proteomes" id="UP000007014"/>
    </source>
</evidence>
<dbReference type="AlphaFoldDB" id="M1UXW4"/>
<dbReference type="HOGENOM" id="CLU_017584_3_1_1"/>
<comment type="catalytic activity">
    <reaction evidence="10">
        <text>L-histidinol phosphate + 2-oxoglutarate = 3-(imidazol-4-yl)-2-oxopropyl phosphate + L-glutamate</text>
        <dbReference type="Rhea" id="RHEA:23744"/>
        <dbReference type="ChEBI" id="CHEBI:16810"/>
        <dbReference type="ChEBI" id="CHEBI:29985"/>
        <dbReference type="ChEBI" id="CHEBI:57766"/>
        <dbReference type="ChEBI" id="CHEBI:57980"/>
        <dbReference type="EC" id="2.6.1.9"/>
    </reaction>
</comment>
<dbReference type="SUPFAM" id="SSF53383">
    <property type="entry name" value="PLP-dependent transferases"/>
    <property type="match status" value="1"/>
</dbReference>
<dbReference type="OrthoDB" id="2015537at2759"/>
<dbReference type="GeneID" id="16998201"/>
<dbReference type="EMBL" id="AP006502">
    <property type="protein sequence ID" value="BAM83376.1"/>
    <property type="molecule type" value="Genomic_DNA"/>
</dbReference>
<keyword evidence="8" id="KW-0368">Histidine biosynthesis</keyword>